<evidence type="ECO:0000256" key="3">
    <source>
        <dbReference type="ARBA" id="ARBA00022475"/>
    </source>
</evidence>
<accession>A0A2Z2MK19</accession>
<proteinExistence type="inferred from homology"/>
<dbReference type="InterPro" id="IPR051393">
    <property type="entry name" value="ABC_transporter_permease"/>
</dbReference>
<feature type="transmembrane region" description="Helical" evidence="7">
    <location>
        <begin position="156"/>
        <end position="183"/>
    </location>
</feature>
<dbReference type="PANTHER" id="PTHR30193">
    <property type="entry name" value="ABC TRANSPORTER PERMEASE PROTEIN"/>
    <property type="match status" value="1"/>
</dbReference>
<protein>
    <recommendedName>
        <fullName evidence="8">ABC transmembrane type-1 domain-containing protein</fullName>
    </recommendedName>
</protein>
<feature type="domain" description="ABC transmembrane type-1" evidence="8">
    <location>
        <begin position="69"/>
        <end position="283"/>
    </location>
</feature>
<keyword evidence="6 7" id="KW-0472">Membrane</keyword>
<dbReference type="GO" id="GO:0005886">
    <property type="term" value="C:plasma membrane"/>
    <property type="evidence" value="ECO:0007669"/>
    <property type="project" value="UniProtKB-SubCell"/>
</dbReference>
<dbReference type="GeneID" id="33326456"/>
<dbReference type="PANTHER" id="PTHR30193:SF37">
    <property type="entry name" value="INNER MEMBRANE ABC TRANSPORTER PERMEASE PROTEIN YCJO"/>
    <property type="match status" value="1"/>
</dbReference>
<dbReference type="RefSeq" id="WP_088865082.1">
    <property type="nucleotide sequence ID" value="NZ_CP015101.1"/>
</dbReference>
<keyword evidence="10" id="KW-1185">Reference proteome</keyword>
<feature type="transmembrane region" description="Helical" evidence="7">
    <location>
        <begin position="73"/>
        <end position="95"/>
    </location>
</feature>
<feature type="transmembrane region" description="Helical" evidence="7">
    <location>
        <begin position="231"/>
        <end position="252"/>
    </location>
</feature>
<dbReference type="Pfam" id="PF00528">
    <property type="entry name" value="BPD_transp_1"/>
    <property type="match status" value="1"/>
</dbReference>
<dbReference type="AlphaFoldDB" id="A0A2Z2MK19"/>
<dbReference type="InterPro" id="IPR035906">
    <property type="entry name" value="MetI-like_sf"/>
</dbReference>
<dbReference type="EMBL" id="CP015101">
    <property type="protein sequence ID" value="ASJ05075.1"/>
    <property type="molecule type" value="Genomic_DNA"/>
</dbReference>
<comment type="similarity">
    <text evidence="7">Belongs to the binding-protein-dependent transport system permease family.</text>
</comment>
<reference evidence="9 10" key="1">
    <citation type="submission" date="2016-04" db="EMBL/GenBank/DDBJ databases">
        <title>Complete genome sequence of Thermococcus barossii type strain SHCK-94.</title>
        <authorList>
            <person name="Oger P.M."/>
        </authorList>
    </citation>
    <scope>NUCLEOTIDE SEQUENCE [LARGE SCALE GENOMIC DNA]</scope>
    <source>
        <strain evidence="9 10">SHCK-94</strain>
    </source>
</reference>
<dbReference type="Proteomes" id="UP000250272">
    <property type="component" value="Chromosome"/>
</dbReference>
<sequence>MGGRRDWLSKDFLILMMPAFILLLVFILYPIFNTFYLGFTKWDGFTQPQFVGLENYRTMMGDPLFWTSVKNNLFIFIVFLPLVTMLGLGFALLLHNSAVVGRNLLRGFVMLGMVMPLTVVGIVWMLLLDPNAGIVNHVLSFFGIEPRAWIQDPSTAIYFVIIGSLWAWQGFSTTVFLAGLEGLDIEVLEASIIDGANPWQRFRYVILPLLKPALIVVVTMSSIYILKVFDLVYVLSGGESVPMYLSVLAYMVYYEIFRMFKWGYAAAIATLLTVAVFLFSIGMLKKMISERGVGS</sequence>
<evidence type="ECO:0000256" key="6">
    <source>
        <dbReference type="ARBA" id="ARBA00023136"/>
    </source>
</evidence>
<dbReference type="CDD" id="cd06261">
    <property type="entry name" value="TM_PBP2"/>
    <property type="match status" value="1"/>
</dbReference>
<keyword evidence="3" id="KW-1003">Cell membrane</keyword>
<keyword evidence="4 7" id="KW-0812">Transmembrane</keyword>
<dbReference type="KEGG" id="tbs:A3L01_06730"/>
<dbReference type="SUPFAM" id="SSF160964">
    <property type="entry name" value="MalF N-terminal region-like"/>
    <property type="match status" value="1"/>
</dbReference>
<feature type="transmembrane region" description="Helical" evidence="7">
    <location>
        <begin position="264"/>
        <end position="284"/>
    </location>
</feature>
<dbReference type="Gene3D" id="1.10.3720.10">
    <property type="entry name" value="MetI-like"/>
    <property type="match status" value="1"/>
</dbReference>
<gene>
    <name evidence="9" type="ORF">A3L01_06730</name>
</gene>
<feature type="transmembrane region" description="Helical" evidence="7">
    <location>
        <begin position="12"/>
        <end position="32"/>
    </location>
</feature>
<keyword evidence="2 7" id="KW-0813">Transport</keyword>
<name>A0A2Z2MK19_9EURY</name>
<evidence type="ECO:0000256" key="1">
    <source>
        <dbReference type="ARBA" id="ARBA00004651"/>
    </source>
</evidence>
<organism evidence="9 10">
    <name type="scientific">Thermococcus barossii</name>
    <dbReference type="NCBI Taxonomy" id="54077"/>
    <lineage>
        <taxon>Archaea</taxon>
        <taxon>Methanobacteriati</taxon>
        <taxon>Methanobacteriota</taxon>
        <taxon>Thermococci</taxon>
        <taxon>Thermococcales</taxon>
        <taxon>Thermococcaceae</taxon>
        <taxon>Thermococcus</taxon>
    </lineage>
</organism>
<evidence type="ECO:0000256" key="4">
    <source>
        <dbReference type="ARBA" id="ARBA00022692"/>
    </source>
</evidence>
<dbReference type="SUPFAM" id="SSF161098">
    <property type="entry name" value="MetI-like"/>
    <property type="match status" value="1"/>
</dbReference>
<feature type="transmembrane region" description="Helical" evidence="7">
    <location>
        <begin position="204"/>
        <end position="225"/>
    </location>
</feature>
<dbReference type="InterPro" id="IPR000515">
    <property type="entry name" value="MetI-like"/>
</dbReference>
<dbReference type="GO" id="GO:0055085">
    <property type="term" value="P:transmembrane transport"/>
    <property type="evidence" value="ECO:0007669"/>
    <property type="project" value="InterPro"/>
</dbReference>
<keyword evidence="5 7" id="KW-1133">Transmembrane helix</keyword>
<feature type="transmembrane region" description="Helical" evidence="7">
    <location>
        <begin position="107"/>
        <end position="127"/>
    </location>
</feature>
<evidence type="ECO:0000256" key="5">
    <source>
        <dbReference type="ARBA" id="ARBA00022989"/>
    </source>
</evidence>
<evidence type="ECO:0000313" key="10">
    <source>
        <dbReference type="Proteomes" id="UP000250272"/>
    </source>
</evidence>
<dbReference type="OrthoDB" id="45815at2157"/>
<comment type="subcellular location">
    <subcellularLocation>
        <location evidence="1 7">Cell membrane</location>
        <topology evidence="1 7">Multi-pass membrane protein</topology>
    </subcellularLocation>
</comment>
<evidence type="ECO:0000256" key="2">
    <source>
        <dbReference type="ARBA" id="ARBA00022448"/>
    </source>
</evidence>
<evidence type="ECO:0000259" key="8">
    <source>
        <dbReference type="PROSITE" id="PS50928"/>
    </source>
</evidence>
<evidence type="ECO:0000256" key="7">
    <source>
        <dbReference type="RuleBase" id="RU363032"/>
    </source>
</evidence>
<evidence type="ECO:0000313" key="9">
    <source>
        <dbReference type="EMBL" id="ASJ05075.1"/>
    </source>
</evidence>
<dbReference type="PROSITE" id="PS50928">
    <property type="entry name" value="ABC_TM1"/>
    <property type="match status" value="1"/>
</dbReference>